<dbReference type="EMBL" id="BLJE01000016">
    <property type="protein sequence ID" value="GFE67376.1"/>
    <property type="molecule type" value="Genomic_DNA"/>
</dbReference>
<comment type="caution">
    <text evidence="1">The sequence shown here is derived from an EMBL/GenBank/DDBJ whole genome shotgun (WGS) entry which is preliminary data.</text>
</comment>
<protein>
    <submittedName>
        <fullName evidence="1">Uncharacterized protein</fullName>
    </submittedName>
</protein>
<name>A0A6N6JM50_9RHOB</name>
<keyword evidence="2" id="KW-1185">Reference proteome</keyword>
<gene>
    <name evidence="1" type="ORF">KIN_44500</name>
</gene>
<evidence type="ECO:0000313" key="2">
    <source>
        <dbReference type="Proteomes" id="UP000436822"/>
    </source>
</evidence>
<reference evidence="1 2" key="1">
    <citation type="submission" date="2019-12" db="EMBL/GenBank/DDBJ databases">
        <title>Litoreibacter badius sp. nov., a novel bacteriochlorophyll a-containing bacterium in the genus Litoreibacter.</title>
        <authorList>
            <person name="Kanamuro M."/>
            <person name="Takabe Y."/>
            <person name="Mori K."/>
            <person name="Takaichi S."/>
            <person name="Hanada S."/>
        </authorList>
    </citation>
    <scope>NUCLEOTIDE SEQUENCE [LARGE SCALE GENOMIC DNA]</scope>
    <source>
        <strain evidence="1 2">K6</strain>
    </source>
</reference>
<dbReference type="Proteomes" id="UP000436822">
    <property type="component" value="Unassembled WGS sequence"/>
</dbReference>
<dbReference type="AlphaFoldDB" id="A0A6N6JM50"/>
<organism evidence="1 2">
    <name type="scientific">Litoreibacter roseus</name>
    <dbReference type="NCBI Taxonomy" id="2601869"/>
    <lineage>
        <taxon>Bacteria</taxon>
        <taxon>Pseudomonadati</taxon>
        <taxon>Pseudomonadota</taxon>
        <taxon>Alphaproteobacteria</taxon>
        <taxon>Rhodobacterales</taxon>
        <taxon>Roseobacteraceae</taxon>
        <taxon>Litoreibacter</taxon>
    </lineage>
</organism>
<proteinExistence type="predicted"/>
<accession>A0A6N6JM50</accession>
<sequence length="49" mass="5520">MELNNDQYTANLLLGGLLSSSPFERQSYAVSEKINAEMEPHQPYISGYL</sequence>
<evidence type="ECO:0000313" key="1">
    <source>
        <dbReference type="EMBL" id="GFE67376.1"/>
    </source>
</evidence>